<organism evidence="2 3">
    <name type="scientific">Microbacterium limosum</name>
    <dbReference type="NCBI Taxonomy" id="3079935"/>
    <lineage>
        <taxon>Bacteria</taxon>
        <taxon>Bacillati</taxon>
        <taxon>Actinomycetota</taxon>
        <taxon>Actinomycetes</taxon>
        <taxon>Micrococcales</taxon>
        <taxon>Microbacteriaceae</taxon>
        <taxon>Microbacterium</taxon>
    </lineage>
</organism>
<feature type="transmembrane region" description="Helical" evidence="1">
    <location>
        <begin position="314"/>
        <end position="332"/>
    </location>
</feature>
<evidence type="ECO:0000313" key="3">
    <source>
        <dbReference type="Proteomes" id="UP001329313"/>
    </source>
</evidence>
<feature type="transmembrane region" description="Helical" evidence="1">
    <location>
        <begin position="16"/>
        <end position="43"/>
    </location>
</feature>
<dbReference type="RefSeq" id="WP_330170999.1">
    <property type="nucleotide sequence ID" value="NZ_CP137080.1"/>
</dbReference>
<reference evidence="2 3" key="1">
    <citation type="submission" date="2023-10" db="EMBL/GenBank/DDBJ databases">
        <title>Y20.</title>
        <authorList>
            <person name="Zhang G."/>
            <person name="Ding Y."/>
        </authorList>
    </citation>
    <scope>NUCLEOTIDE SEQUENCE [LARGE SCALE GENOMIC DNA]</scope>
    <source>
        <strain evidence="2 3">Y20</strain>
    </source>
</reference>
<feature type="transmembrane region" description="Helical" evidence="1">
    <location>
        <begin position="176"/>
        <end position="201"/>
    </location>
</feature>
<keyword evidence="3" id="KW-1185">Reference proteome</keyword>
<keyword evidence="1" id="KW-0812">Transmembrane</keyword>
<dbReference type="EMBL" id="CP137080">
    <property type="protein sequence ID" value="WOQ69905.1"/>
    <property type="molecule type" value="Genomic_DNA"/>
</dbReference>
<sequence>MSADPLRQEPPWHACFWGWTVLATVLIALGALLAPVAVVAAWADVQLSDTDRFVQTYAPLAEDPAVQAFVVSHAQVTGALAGREGSAISLGDDGTIGIRLAPIMDAVTGALVAQGIGLADAIPTIDRTIPIAQSDALPSAQLGYSLALAAGLWLPWVALGLLAAGVLVARRRAVALVAASVSLATVCAVLVAGFAAGRIAFLATVSPGILPSGAADAVYATFTGAMRDTATALLVLALAVAVVAWFAGPFAIPRRLRALVHSGAGMARRTLESRGLGTGRVGAWLFRQRVFARAAVAVAAAAVVLFVRPLTPGLVIWTLTAAAAVVLLLEVLERPITDAGVAHESVAHEGVDADAPATPAR</sequence>
<gene>
    <name evidence="2" type="ORF">RYJ27_01285</name>
</gene>
<feature type="transmembrane region" description="Helical" evidence="1">
    <location>
        <begin position="290"/>
        <end position="308"/>
    </location>
</feature>
<evidence type="ECO:0008006" key="4">
    <source>
        <dbReference type="Google" id="ProtNLM"/>
    </source>
</evidence>
<dbReference type="Proteomes" id="UP001329313">
    <property type="component" value="Chromosome"/>
</dbReference>
<name>A0AAU0MH30_9MICO</name>
<keyword evidence="1" id="KW-1133">Transmembrane helix</keyword>
<feature type="transmembrane region" description="Helical" evidence="1">
    <location>
        <begin position="144"/>
        <end position="169"/>
    </location>
</feature>
<proteinExistence type="predicted"/>
<dbReference type="AlphaFoldDB" id="A0AAU0MH30"/>
<feature type="transmembrane region" description="Helical" evidence="1">
    <location>
        <begin position="232"/>
        <end position="252"/>
    </location>
</feature>
<evidence type="ECO:0000256" key="1">
    <source>
        <dbReference type="SAM" id="Phobius"/>
    </source>
</evidence>
<accession>A0AAU0MH30</accession>
<dbReference type="KEGG" id="mliy:RYJ27_01285"/>
<keyword evidence="1" id="KW-0472">Membrane</keyword>
<protein>
    <recommendedName>
        <fullName evidence="4">Integral membrane protein</fullName>
    </recommendedName>
</protein>
<evidence type="ECO:0000313" key="2">
    <source>
        <dbReference type="EMBL" id="WOQ69905.1"/>
    </source>
</evidence>